<evidence type="ECO:0000256" key="1">
    <source>
        <dbReference type="SAM" id="Coils"/>
    </source>
</evidence>
<feature type="coiled-coil region" evidence="1">
    <location>
        <begin position="61"/>
        <end position="88"/>
    </location>
</feature>
<organism evidence="3 4">
    <name type="scientific">Polarella glacialis</name>
    <name type="common">Dinoflagellate</name>
    <dbReference type="NCBI Taxonomy" id="89957"/>
    <lineage>
        <taxon>Eukaryota</taxon>
        <taxon>Sar</taxon>
        <taxon>Alveolata</taxon>
        <taxon>Dinophyceae</taxon>
        <taxon>Suessiales</taxon>
        <taxon>Suessiaceae</taxon>
        <taxon>Polarella</taxon>
    </lineage>
</organism>
<comment type="caution">
    <text evidence="3">The sequence shown here is derived from an EMBL/GenBank/DDBJ whole genome shotgun (WGS) entry which is preliminary data.</text>
</comment>
<proteinExistence type="predicted"/>
<sequence>MKRSRTMSEGSDEAMSIWCDSPSGEDMPPTVSAKSAALGQPVLAHFPDVHALGDTELACLEVEEIQKVEDIQQQIAELNMRWRSHEQRRCRLRRELLRRQFEASLFGSASLASSVLPFLAAGDVLRWLVASTAAASHLCAWAPGLEGLARTRLHHLRGLAADATAASARAVVSGLHWPSVETVAMDLGNETWTQLLEALWEAKNVDLTSINDAGAEDAVEFRGLRALAVNFPAERSAATLQQWHRASPQLGKLGHLIASAPLQELVLRDLRSTEVLTAALAAPCSRLLRVCRASFIGPESRKQALELPSSGLPALQCLMVRYRDFREQRASRQERMQILAGPLLTCLQSIQDPSQLRVLSLGGIRVDGSAKETAALLHGLKAFPRLIAVALRFSVPATFGSLLPLPALLDLRRSWPLVGHFALGDMSLHGFDYVPEQMTDFQQLYPEGGKPDPFRVFSTEFRHVLTTQYGTSVERVWEKLEPQHQAFWGEVAARLPSMSHSEVRQRVTELFPSSI</sequence>
<dbReference type="Proteomes" id="UP000654075">
    <property type="component" value="Unassembled WGS sequence"/>
</dbReference>
<evidence type="ECO:0000313" key="3">
    <source>
        <dbReference type="EMBL" id="CAE8617734.1"/>
    </source>
</evidence>
<feature type="region of interest" description="Disordered" evidence="2">
    <location>
        <begin position="1"/>
        <end position="32"/>
    </location>
</feature>
<protein>
    <submittedName>
        <fullName evidence="3">Uncharacterized protein</fullName>
    </submittedName>
</protein>
<dbReference type="AlphaFoldDB" id="A0A813FTM1"/>
<evidence type="ECO:0000313" key="4">
    <source>
        <dbReference type="Proteomes" id="UP000654075"/>
    </source>
</evidence>
<dbReference type="EMBL" id="CAJNNV010026268">
    <property type="protein sequence ID" value="CAE8617734.1"/>
    <property type="molecule type" value="Genomic_DNA"/>
</dbReference>
<gene>
    <name evidence="3" type="ORF">PGLA1383_LOCUS35394</name>
</gene>
<name>A0A813FTM1_POLGL</name>
<dbReference type="OrthoDB" id="423980at2759"/>
<keyword evidence="4" id="KW-1185">Reference proteome</keyword>
<reference evidence="3" key="1">
    <citation type="submission" date="2021-02" db="EMBL/GenBank/DDBJ databases">
        <authorList>
            <person name="Dougan E. K."/>
            <person name="Rhodes N."/>
            <person name="Thang M."/>
            <person name="Chan C."/>
        </authorList>
    </citation>
    <scope>NUCLEOTIDE SEQUENCE</scope>
</reference>
<evidence type="ECO:0000256" key="2">
    <source>
        <dbReference type="SAM" id="MobiDB-lite"/>
    </source>
</evidence>
<accession>A0A813FTM1</accession>
<keyword evidence="1" id="KW-0175">Coiled coil</keyword>